<organism evidence="1">
    <name type="scientific">Solivirus sp</name>
    <dbReference type="NCBI Taxonomy" id="2487772"/>
    <lineage>
        <taxon>Viruses</taxon>
        <taxon>Pithoviruses</taxon>
    </lineage>
</organism>
<sequence>MRALLICFCYAESIRFRFKKRNCEADLQRIYSYVRDVLKCSDIEILTDYESSFPSVKITGERDFRERLSNFCSREGEPLFLYISAHSMRYVRRENKRVQKIKMILPGSSGEDKISSRTIQNIFKRITVPTIILLDICHSESLMIVPERGIAIGATRIGQTCGFHKNPLKHGSLFSDFLVRELRQISSPAEIKKLYRIDKRIDRIRKQYQKSPQNIVIFCSSIYLPSLLLVPS</sequence>
<gene>
    <name evidence="1" type="ORF">Solivirus3_20</name>
</gene>
<accession>A0A3G5AFQ8</accession>
<protein>
    <submittedName>
        <fullName evidence="1">Uncharacterized protein</fullName>
    </submittedName>
</protein>
<evidence type="ECO:0000313" key="1">
    <source>
        <dbReference type="EMBL" id="AYV86020.1"/>
    </source>
</evidence>
<dbReference type="EMBL" id="MK072491">
    <property type="protein sequence ID" value="AYV86020.1"/>
    <property type="molecule type" value="Genomic_DNA"/>
</dbReference>
<proteinExistence type="predicted"/>
<reference evidence="1" key="1">
    <citation type="submission" date="2018-10" db="EMBL/GenBank/DDBJ databases">
        <title>Hidden diversity of soil giant viruses.</title>
        <authorList>
            <person name="Schulz F."/>
            <person name="Alteio L."/>
            <person name="Goudeau D."/>
            <person name="Ryan E.M."/>
            <person name="Malmstrom R.R."/>
            <person name="Blanchard J."/>
            <person name="Woyke T."/>
        </authorList>
    </citation>
    <scope>NUCLEOTIDE SEQUENCE</scope>
    <source>
        <strain evidence="1">SOV1</strain>
    </source>
</reference>
<name>A0A3G5AFQ8_9VIRU</name>
<dbReference type="Gene3D" id="3.40.50.1460">
    <property type="match status" value="1"/>
</dbReference>